<evidence type="ECO:0000313" key="11">
    <source>
        <dbReference type="EMBL" id="PXW91439.1"/>
    </source>
</evidence>
<dbReference type="InterPro" id="IPR019756">
    <property type="entry name" value="Pept_S26A_signal_pept_1_Ser-AS"/>
</dbReference>
<proteinExistence type="inferred from homology"/>
<dbReference type="SUPFAM" id="SSF51306">
    <property type="entry name" value="LexA/Signal peptidase"/>
    <property type="match status" value="1"/>
</dbReference>
<dbReference type="RefSeq" id="WP_146206357.1">
    <property type="nucleotide sequence ID" value="NZ_QJJR01000005.1"/>
</dbReference>
<sequence>MKEKHEFHTLKVLMTFVIFILFMKVYVLTVFTVDGASMDPTLSDGELIIVDRFGYNYQKVERYDVIVFKHKDGTYFVKRVIGLPGEHIALQEKSIYINQERLAENYLIEQGQPFTLGEVTGKKRLPSQSYFVLGDHRTHSLDSRNFGYIHRQQIVGKVFMRYFPTVKSINK</sequence>
<dbReference type="Gene3D" id="2.10.109.10">
    <property type="entry name" value="Umud Fragment, subunit A"/>
    <property type="match status" value="1"/>
</dbReference>
<dbReference type="InterPro" id="IPR019533">
    <property type="entry name" value="Peptidase_S26"/>
</dbReference>
<dbReference type="EC" id="3.4.21.89" evidence="4 8"/>
<evidence type="ECO:0000256" key="9">
    <source>
        <dbReference type="RuleBase" id="RU362042"/>
    </source>
</evidence>
<dbReference type="InterPro" id="IPR019758">
    <property type="entry name" value="Pept_S26A_signal_pept_1_CS"/>
</dbReference>
<dbReference type="GO" id="GO:0004252">
    <property type="term" value="F:serine-type endopeptidase activity"/>
    <property type="evidence" value="ECO:0007669"/>
    <property type="project" value="InterPro"/>
</dbReference>
<comment type="subcellular location">
    <subcellularLocation>
        <location evidence="2">Cell membrane</location>
        <topology evidence="2">Single-pass type II membrane protein</topology>
    </subcellularLocation>
    <subcellularLocation>
        <location evidence="9">Membrane</location>
        <topology evidence="9">Single-pass type II membrane protein</topology>
    </subcellularLocation>
</comment>
<dbReference type="PROSITE" id="PS00760">
    <property type="entry name" value="SPASE_I_2"/>
    <property type="match status" value="1"/>
</dbReference>
<evidence type="ECO:0000256" key="1">
    <source>
        <dbReference type="ARBA" id="ARBA00000677"/>
    </source>
</evidence>
<feature type="active site" evidence="7">
    <location>
        <position position="37"/>
    </location>
</feature>
<evidence type="ECO:0000256" key="8">
    <source>
        <dbReference type="RuleBase" id="RU003993"/>
    </source>
</evidence>
<dbReference type="PANTHER" id="PTHR43390:SF1">
    <property type="entry name" value="CHLOROPLAST PROCESSING PEPTIDASE"/>
    <property type="match status" value="1"/>
</dbReference>
<protein>
    <recommendedName>
        <fullName evidence="4 8">Signal peptidase I</fullName>
        <ecNumber evidence="4 8">3.4.21.89</ecNumber>
    </recommendedName>
</protein>
<dbReference type="PANTHER" id="PTHR43390">
    <property type="entry name" value="SIGNAL PEPTIDASE I"/>
    <property type="match status" value="1"/>
</dbReference>
<dbReference type="EMBL" id="QJJR01000005">
    <property type="protein sequence ID" value="PXW91439.1"/>
    <property type="molecule type" value="Genomic_DNA"/>
</dbReference>
<reference evidence="11 12" key="1">
    <citation type="submission" date="2018-05" db="EMBL/GenBank/DDBJ databases">
        <title>Genomic Encyclopedia of Type Strains, Phase IV (KMG-IV): sequencing the most valuable type-strain genomes for metagenomic binning, comparative biology and taxonomic classification.</title>
        <authorList>
            <person name="Goeker M."/>
        </authorList>
    </citation>
    <scope>NUCLEOTIDE SEQUENCE [LARGE SCALE GENOMIC DNA]</scope>
    <source>
        <strain evidence="11 12">DSM 22440</strain>
    </source>
</reference>
<dbReference type="Pfam" id="PF10502">
    <property type="entry name" value="Peptidase_S26"/>
    <property type="match status" value="1"/>
</dbReference>
<evidence type="ECO:0000259" key="10">
    <source>
        <dbReference type="Pfam" id="PF10502"/>
    </source>
</evidence>
<evidence type="ECO:0000256" key="7">
    <source>
        <dbReference type="PIRSR" id="PIRSR600223-1"/>
    </source>
</evidence>
<keyword evidence="8" id="KW-0472">Membrane</keyword>
<organism evidence="11 12">
    <name type="scientific">Streptohalobacillus salinus</name>
    <dbReference type="NCBI Taxonomy" id="621096"/>
    <lineage>
        <taxon>Bacteria</taxon>
        <taxon>Bacillati</taxon>
        <taxon>Bacillota</taxon>
        <taxon>Bacilli</taxon>
        <taxon>Bacillales</taxon>
        <taxon>Bacillaceae</taxon>
        <taxon>Streptohalobacillus</taxon>
    </lineage>
</organism>
<accession>A0A2V3WRV8</accession>
<evidence type="ECO:0000256" key="3">
    <source>
        <dbReference type="ARBA" id="ARBA00009370"/>
    </source>
</evidence>
<dbReference type="NCBIfam" id="TIGR02227">
    <property type="entry name" value="sigpep_I_bact"/>
    <property type="match status" value="1"/>
</dbReference>
<evidence type="ECO:0000256" key="5">
    <source>
        <dbReference type="ARBA" id="ARBA00022670"/>
    </source>
</evidence>
<keyword evidence="8" id="KW-1133">Transmembrane helix</keyword>
<dbReference type="Proteomes" id="UP000247922">
    <property type="component" value="Unassembled WGS sequence"/>
</dbReference>
<feature type="active site" evidence="7">
    <location>
        <position position="78"/>
    </location>
</feature>
<keyword evidence="6 8" id="KW-0378">Hydrolase</keyword>
<dbReference type="OrthoDB" id="9802919at2"/>
<evidence type="ECO:0000256" key="2">
    <source>
        <dbReference type="ARBA" id="ARBA00004401"/>
    </source>
</evidence>
<gene>
    <name evidence="11" type="ORF">DES38_10560</name>
</gene>
<name>A0A2V3WRV8_9BACI</name>
<keyword evidence="5 8" id="KW-0645">Protease</keyword>
<evidence type="ECO:0000256" key="6">
    <source>
        <dbReference type="ARBA" id="ARBA00022801"/>
    </source>
</evidence>
<evidence type="ECO:0000313" key="12">
    <source>
        <dbReference type="Proteomes" id="UP000247922"/>
    </source>
</evidence>
<evidence type="ECO:0000256" key="4">
    <source>
        <dbReference type="ARBA" id="ARBA00013208"/>
    </source>
</evidence>
<dbReference type="GO" id="GO:0006465">
    <property type="term" value="P:signal peptide processing"/>
    <property type="evidence" value="ECO:0007669"/>
    <property type="project" value="InterPro"/>
</dbReference>
<feature type="transmembrane region" description="Helical" evidence="8">
    <location>
        <begin position="12"/>
        <end position="33"/>
    </location>
</feature>
<feature type="domain" description="Peptidase S26" evidence="10">
    <location>
        <begin position="9"/>
        <end position="163"/>
    </location>
</feature>
<dbReference type="CDD" id="cd06530">
    <property type="entry name" value="S26_SPase_I"/>
    <property type="match status" value="1"/>
</dbReference>
<dbReference type="AlphaFoldDB" id="A0A2V3WRV8"/>
<comment type="similarity">
    <text evidence="3 9">Belongs to the peptidase S26 family.</text>
</comment>
<dbReference type="PROSITE" id="PS00501">
    <property type="entry name" value="SPASE_I_1"/>
    <property type="match status" value="1"/>
</dbReference>
<keyword evidence="8" id="KW-0812">Transmembrane</keyword>
<dbReference type="InterPro" id="IPR036286">
    <property type="entry name" value="LexA/Signal_pep-like_sf"/>
</dbReference>
<dbReference type="PROSITE" id="PS00761">
    <property type="entry name" value="SPASE_I_3"/>
    <property type="match status" value="1"/>
</dbReference>
<dbReference type="GO" id="GO:0009003">
    <property type="term" value="F:signal peptidase activity"/>
    <property type="evidence" value="ECO:0007669"/>
    <property type="project" value="UniProtKB-EC"/>
</dbReference>
<comment type="caution">
    <text evidence="11">The sequence shown here is derived from an EMBL/GenBank/DDBJ whole genome shotgun (WGS) entry which is preliminary data.</text>
</comment>
<dbReference type="PRINTS" id="PR00727">
    <property type="entry name" value="LEADERPTASE"/>
</dbReference>
<dbReference type="InterPro" id="IPR000223">
    <property type="entry name" value="Pept_S26A_signal_pept_1"/>
</dbReference>
<dbReference type="GO" id="GO:0005886">
    <property type="term" value="C:plasma membrane"/>
    <property type="evidence" value="ECO:0007669"/>
    <property type="project" value="UniProtKB-SubCell"/>
</dbReference>
<dbReference type="InterPro" id="IPR019757">
    <property type="entry name" value="Pept_S26A_signal_pept_1_Lys-AS"/>
</dbReference>
<keyword evidence="12" id="KW-1185">Reference proteome</keyword>
<comment type="catalytic activity">
    <reaction evidence="1 8">
        <text>Cleavage of hydrophobic, N-terminal signal or leader sequences from secreted and periplasmic proteins.</text>
        <dbReference type="EC" id="3.4.21.89"/>
    </reaction>
</comment>